<dbReference type="RefSeq" id="WP_045315283.1">
    <property type="nucleotide sequence ID" value="NZ_JYJG01000271.1"/>
</dbReference>
<dbReference type="Proteomes" id="UP000033393">
    <property type="component" value="Unassembled WGS sequence"/>
</dbReference>
<evidence type="ECO:0000313" key="1">
    <source>
        <dbReference type="EMBL" id="KJK43900.1"/>
    </source>
</evidence>
<evidence type="ECO:0008006" key="3">
    <source>
        <dbReference type="Google" id="ProtNLM"/>
    </source>
</evidence>
<accession>A0A0F0GKS2</accession>
<dbReference type="AlphaFoldDB" id="A0A0F0GKS2"/>
<organism evidence="1 2">
    <name type="scientific">Lentzea aerocolonigenes</name>
    <name type="common">Lechevalieria aerocolonigenes</name>
    <name type="synonym">Saccharothrix aerocolonigenes</name>
    <dbReference type="NCBI Taxonomy" id="68170"/>
    <lineage>
        <taxon>Bacteria</taxon>
        <taxon>Bacillati</taxon>
        <taxon>Actinomycetota</taxon>
        <taxon>Actinomycetes</taxon>
        <taxon>Pseudonocardiales</taxon>
        <taxon>Pseudonocardiaceae</taxon>
        <taxon>Lentzea</taxon>
    </lineage>
</organism>
<keyword evidence="2" id="KW-1185">Reference proteome</keyword>
<dbReference type="STRING" id="68170.GCA_000974445_00669"/>
<proteinExistence type="predicted"/>
<name>A0A0F0GKS2_LENAE</name>
<protein>
    <recommendedName>
        <fullName evidence="3">WXG100 family type VII secretion target</fullName>
    </recommendedName>
</protein>
<dbReference type="PATRIC" id="fig|68170.10.peg.8097"/>
<dbReference type="Gene3D" id="1.10.287.1060">
    <property type="entry name" value="ESAT-6-like"/>
    <property type="match status" value="1"/>
</dbReference>
<dbReference type="EMBL" id="JYJG01000271">
    <property type="protein sequence ID" value="KJK43900.1"/>
    <property type="molecule type" value="Genomic_DNA"/>
</dbReference>
<dbReference type="SUPFAM" id="SSF140453">
    <property type="entry name" value="EsxAB dimer-like"/>
    <property type="match status" value="1"/>
</dbReference>
<gene>
    <name evidence="1" type="ORF">UK23_31205</name>
</gene>
<dbReference type="InterPro" id="IPR036689">
    <property type="entry name" value="ESAT-6-like_sf"/>
</dbReference>
<comment type="caution">
    <text evidence="1">The sequence shown here is derived from an EMBL/GenBank/DDBJ whole genome shotgun (WGS) entry which is preliminary data.</text>
</comment>
<sequence>MTGYEADLERLDTGARELRGAAGQAKEIAGTLDKALAAFGTCWGDDAVGRSFAATHEKPSGDTAGALSGLSTTLGDVGDKLAATAETYRHVEQSNASAMRRLDG</sequence>
<dbReference type="OrthoDB" id="4562539at2"/>
<evidence type="ECO:0000313" key="2">
    <source>
        <dbReference type="Proteomes" id="UP000033393"/>
    </source>
</evidence>
<reference evidence="1 2" key="1">
    <citation type="submission" date="2015-02" db="EMBL/GenBank/DDBJ databases">
        <authorList>
            <person name="Ju K.-S."/>
            <person name="Doroghazi J.R."/>
            <person name="Metcalf W."/>
        </authorList>
    </citation>
    <scope>NUCLEOTIDE SEQUENCE [LARGE SCALE GENOMIC DNA]</scope>
    <source>
        <strain evidence="1 2">NRRL B-16140</strain>
    </source>
</reference>